<organism evidence="1 2">
    <name type="scientific">Hadarchaeum yellowstonense</name>
    <dbReference type="NCBI Taxonomy" id="1776334"/>
    <lineage>
        <taxon>Archaea</taxon>
        <taxon>Methanobacteriati</taxon>
        <taxon>Candidatus Hadarchaeota</taxon>
        <taxon>Candidatus Hadarchaeia</taxon>
        <taxon>Candidatus Hadarchaeales</taxon>
        <taxon>Candidatus Hadarchaeaceae</taxon>
        <taxon>Candidatus Hadarchaeum</taxon>
    </lineage>
</organism>
<reference evidence="1 2" key="1">
    <citation type="journal article" date="2016" name="Nat. Microbiol.">
        <title>Genomic inference of the metabolism of cosmopolitan subsurface Archaea, Hadesarchaea.</title>
        <authorList>
            <person name="Baker B.J."/>
            <person name="Saw J.H."/>
            <person name="Lind A.E."/>
            <person name="Lazar C.S."/>
            <person name="Hinrichs K.-U."/>
            <person name="Teske A.P."/>
            <person name="Ettema T.J."/>
        </authorList>
    </citation>
    <scope>NUCLEOTIDE SEQUENCE [LARGE SCALE GENOMIC DNA]</scope>
</reference>
<evidence type="ECO:0000313" key="2">
    <source>
        <dbReference type="Proteomes" id="UP000074294"/>
    </source>
</evidence>
<accession>A0A147K1E9</accession>
<proteinExistence type="predicted"/>
<protein>
    <recommendedName>
        <fullName evidence="3">SHSP domain-containing protein</fullName>
    </recommendedName>
</protein>
<gene>
    <name evidence="1" type="ORF">APZ16_01840</name>
</gene>
<dbReference type="EMBL" id="LQMQ01000002">
    <property type="protein sequence ID" value="KUO42636.1"/>
    <property type="molecule type" value="Genomic_DNA"/>
</dbReference>
<dbReference type="Proteomes" id="UP000074294">
    <property type="component" value="Unassembled WGS sequence"/>
</dbReference>
<dbReference type="STRING" id="1776334.APZ16_01840"/>
<evidence type="ECO:0000313" key="1">
    <source>
        <dbReference type="EMBL" id="KUO42636.1"/>
    </source>
</evidence>
<evidence type="ECO:0008006" key="3">
    <source>
        <dbReference type="Google" id="ProtNLM"/>
    </source>
</evidence>
<comment type="caution">
    <text evidence="1">The sequence shown here is derived from an EMBL/GenBank/DDBJ whole genome shotgun (WGS) entry which is preliminary data.</text>
</comment>
<dbReference type="SUPFAM" id="SSF49764">
    <property type="entry name" value="HSP20-like chaperones"/>
    <property type="match status" value="1"/>
</dbReference>
<dbReference type="AlphaFoldDB" id="A0A147K1E9"/>
<name>A0A147K1E9_HADYE</name>
<dbReference type="InterPro" id="IPR008978">
    <property type="entry name" value="HSP20-like_chaperone"/>
</dbReference>
<sequence length="200" mass="22943">MSDPFDEFFKRMMKRFFKDFEDIEKELRSKETIGKPPEWVIKAPGGYVTGGGFSISISSNGRGPPKIEVRRFGPSGKWEKVPLEKGKVAPTRPQREYVKMEPEKEKPEGRLKERIIPEYNVSVDVNEVMITICAEGVESEEDVRLKFYPESVEIYALAPKLQREYFCTVALPTSTEKRSAKIKIEKGKVIVSIPRKIRVV</sequence>